<dbReference type="AlphaFoldDB" id="A0A7T2GHV8"/>
<evidence type="ECO:0000313" key="6">
    <source>
        <dbReference type="Proteomes" id="UP000594873"/>
    </source>
</evidence>
<gene>
    <name evidence="5" type="ORF">IC614_07040</name>
</gene>
<dbReference type="SUPFAM" id="SSF54637">
    <property type="entry name" value="Thioesterase/thiol ester dehydrase-isomerase"/>
    <property type="match status" value="1"/>
</dbReference>
<dbReference type="KEGG" id="sflv:IC614_07040"/>
<dbReference type="InterPro" id="IPR029069">
    <property type="entry name" value="HotDog_dom_sf"/>
</dbReference>
<dbReference type="InterPro" id="IPR006683">
    <property type="entry name" value="Thioestr_dom"/>
</dbReference>
<dbReference type="PANTHER" id="PTHR11049:SF5">
    <property type="entry name" value="ACYL-COA THIOESTER HYDROLASE YCIA"/>
    <property type="match status" value="1"/>
</dbReference>
<dbReference type="GO" id="GO:0052816">
    <property type="term" value="F:long-chain fatty acyl-CoA hydrolase activity"/>
    <property type="evidence" value="ECO:0007669"/>
    <property type="project" value="TreeGrafter"/>
</dbReference>
<organism evidence="5 6">
    <name type="scientific">Allosphingosinicella flava</name>
    <dbReference type="NCBI Taxonomy" id="2771430"/>
    <lineage>
        <taxon>Bacteria</taxon>
        <taxon>Pseudomonadati</taxon>
        <taxon>Pseudomonadota</taxon>
        <taxon>Alphaproteobacteria</taxon>
        <taxon>Sphingomonadales</taxon>
        <taxon>Sphingomonadaceae</taxon>
        <taxon>Allosphingosinicella</taxon>
    </lineage>
</organism>
<dbReference type="Gene3D" id="3.10.129.10">
    <property type="entry name" value="Hotdog Thioesterase"/>
    <property type="match status" value="1"/>
</dbReference>
<dbReference type="InterPro" id="IPR033120">
    <property type="entry name" value="HOTDOG_ACOT"/>
</dbReference>
<sequence>MSNHHDEIMPQGAPAIRVTAMPADANPYGDIFGGWLMSQMDLAAGSVASLHSGGRAVTIAVEGMAFHRPVFVGDEVSVFARLIAVGRTSMKIDVEAWRRGRHSDDAYKVTQATFTFVAVGEDRQPRRVAPLVEADA</sequence>
<dbReference type="GO" id="GO:0006637">
    <property type="term" value="P:acyl-CoA metabolic process"/>
    <property type="evidence" value="ECO:0007669"/>
    <property type="project" value="TreeGrafter"/>
</dbReference>
<evidence type="ECO:0000313" key="5">
    <source>
        <dbReference type="EMBL" id="QPQ54126.1"/>
    </source>
</evidence>
<keyword evidence="6" id="KW-1185">Reference proteome</keyword>
<dbReference type="Proteomes" id="UP000594873">
    <property type="component" value="Chromosome"/>
</dbReference>
<evidence type="ECO:0000259" key="4">
    <source>
        <dbReference type="PROSITE" id="PS51770"/>
    </source>
</evidence>
<evidence type="ECO:0000256" key="3">
    <source>
        <dbReference type="PROSITE-ProRule" id="PRU01106"/>
    </source>
</evidence>
<keyword evidence="2 3" id="KW-0378">Hydrolase</keyword>
<evidence type="ECO:0000256" key="2">
    <source>
        <dbReference type="ARBA" id="ARBA00022801"/>
    </source>
</evidence>
<reference evidence="5 6" key="1">
    <citation type="submission" date="2020-11" db="EMBL/GenBank/DDBJ databases">
        <title>Genome seq and assembly of Sphingosinicella sp.</title>
        <authorList>
            <person name="Chhetri G."/>
        </authorList>
    </citation>
    <scope>NUCLEOTIDE SEQUENCE [LARGE SCALE GENOMIC DNA]</scope>
    <source>
        <strain evidence="5 6">UDD2</strain>
    </source>
</reference>
<dbReference type="Pfam" id="PF03061">
    <property type="entry name" value="4HBT"/>
    <property type="match status" value="1"/>
</dbReference>
<name>A0A7T2GHV8_9SPHN</name>
<dbReference type="InterPro" id="IPR040170">
    <property type="entry name" value="Cytosol_ACT"/>
</dbReference>
<dbReference type="GO" id="GO:0009062">
    <property type="term" value="P:fatty acid catabolic process"/>
    <property type="evidence" value="ECO:0007669"/>
    <property type="project" value="TreeGrafter"/>
</dbReference>
<protein>
    <submittedName>
        <fullName evidence="5">Acyl-CoA thioesterase</fullName>
    </submittedName>
</protein>
<dbReference type="RefSeq" id="WP_200970654.1">
    <property type="nucleotide sequence ID" value="NZ_CP065592.1"/>
</dbReference>
<dbReference type="PANTHER" id="PTHR11049">
    <property type="entry name" value="ACYL COENZYME A THIOESTER HYDROLASE"/>
    <property type="match status" value="1"/>
</dbReference>
<dbReference type="GO" id="GO:0005829">
    <property type="term" value="C:cytosol"/>
    <property type="evidence" value="ECO:0007669"/>
    <property type="project" value="TreeGrafter"/>
</dbReference>
<dbReference type="EMBL" id="CP065592">
    <property type="protein sequence ID" value="QPQ54126.1"/>
    <property type="molecule type" value="Genomic_DNA"/>
</dbReference>
<accession>A0A7T2GHV8</accession>
<dbReference type="PROSITE" id="PS51770">
    <property type="entry name" value="HOTDOG_ACOT"/>
    <property type="match status" value="1"/>
</dbReference>
<feature type="domain" description="HotDog ACOT-type" evidence="4">
    <location>
        <begin position="10"/>
        <end position="122"/>
    </location>
</feature>
<proteinExistence type="inferred from homology"/>
<evidence type="ECO:0000256" key="1">
    <source>
        <dbReference type="ARBA" id="ARBA00010458"/>
    </source>
</evidence>
<comment type="similarity">
    <text evidence="1">Belongs to the acyl coenzyme A hydrolase family.</text>
</comment>
<dbReference type="CDD" id="cd03442">
    <property type="entry name" value="BFIT_BACH"/>
    <property type="match status" value="1"/>
</dbReference>